<sequence length="72" mass="8666">MPTKKKKTRRKRTTIGEAVSLKVLFRGIQVFPYRTYRRLKKEYYRLKRRVRQSYTIEADVRGKGEESDTSLP</sequence>
<keyword evidence="1" id="KW-1185">Reference proteome</keyword>
<dbReference type="AlphaFoldDB" id="A0A914YL92"/>
<name>A0A914YL92_9BILA</name>
<accession>A0A914YL92</accession>
<protein>
    <submittedName>
        <fullName evidence="2">Uncharacterized protein</fullName>
    </submittedName>
</protein>
<dbReference type="Proteomes" id="UP000887577">
    <property type="component" value="Unplaced"/>
</dbReference>
<organism evidence="1 2">
    <name type="scientific">Panagrolaimus superbus</name>
    <dbReference type="NCBI Taxonomy" id="310955"/>
    <lineage>
        <taxon>Eukaryota</taxon>
        <taxon>Metazoa</taxon>
        <taxon>Ecdysozoa</taxon>
        <taxon>Nematoda</taxon>
        <taxon>Chromadorea</taxon>
        <taxon>Rhabditida</taxon>
        <taxon>Tylenchina</taxon>
        <taxon>Panagrolaimomorpha</taxon>
        <taxon>Panagrolaimoidea</taxon>
        <taxon>Panagrolaimidae</taxon>
        <taxon>Panagrolaimus</taxon>
    </lineage>
</organism>
<reference evidence="2" key="1">
    <citation type="submission" date="2022-11" db="UniProtKB">
        <authorList>
            <consortium name="WormBaseParasite"/>
        </authorList>
    </citation>
    <scope>IDENTIFICATION</scope>
</reference>
<proteinExistence type="predicted"/>
<evidence type="ECO:0000313" key="2">
    <source>
        <dbReference type="WBParaSite" id="PSU_v2.g18088.t1"/>
    </source>
</evidence>
<dbReference type="WBParaSite" id="PSU_v2.g18088.t1">
    <property type="protein sequence ID" value="PSU_v2.g18088.t1"/>
    <property type="gene ID" value="PSU_v2.g18088"/>
</dbReference>
<evidence type="ECO:0000313" key="1">
    <source>
        <dbReference type="Proteomes" id="UP000887577"/>
    </source>
</evidence>